<reference evidence="1 2" key="1">
    <citation type="submission" date="2014-04" db="EMBL/GenBank/DDBJ databases">
        <authorList>
            <consortium name="DOE Joint Genome Institute"/>
            <person name="Kuo A."/>
            <person name="Kohler A."/>
            <person name="Jargeat P."/>
            <person name="Nagy L.G."/>
            <person name="Floudas D."/>
            <person name="Copeland A."/>
            <person name="Barry K.W."/>
            <person name="Cichocki N."/>
            <person name="Veneault-Fourrey C."/>
            <person name="LaButti K."/>
            <person name="Lindquist E.A."/>
            <person name="Lipzen A."/>
            <person name="Lundell T."/>
            <person name="Morin E."/>
            <person name="Murat C."/>
            <person name="Sun H."/>
            <person name="Tunlid A."/>
            <person name="Henrissat B."/>
            <person name="Grigoriev I.V."/>
            <person name="Hibbett D.S."/>
            <person name="Martin F."/>
            <person name="Nordberg H.P."/>
            <person name="Cantor M.N."/>
            <person name="Hua S.X."/>
        </authorList>
    </citation>
    <scope>NUCLEOTIDE SEQUENCE [LARGE SCALE GENOMIC DNA]</scope>
    <source>
        <strain evidence="1 2">Ve08.2h10</strain>
    </source>
</reference>
<dbReference type="AlphaFoldDB" id="A0A0D0D3A8"/>
<reference evidence="2" key="2">
    <citation type="submission" date="2015-01" db="EMBL/GenBank/DDBJ databases">
        <title>Evolutionary Origins and Diversification of the Mycorrhizal Mutualists.</title>
        <authorList>
            <consortium name="DOE Joint Genome Institute"/>
            <consortium name="Mycorrhizal Genomics Consortium"/>
            <person name="Kohler A."/>
            <person name="Kuo A."/>
            <person name="Nagy L.G."/>
            <person name="Floudas D."/>
            <person name="Copeland A."/>
            <person name="Barry K.W."/>
            <person name="Cichocki N."/>
            <person name="Veneault-Fourrey C."/>
            <person name="LaButti K."/>
            <person name="Lindquist E.A."/>
            <person name="Lipzen A."/>
            <person name="Lundell T."/>
            <person name="Morin E."/>
            <person name="Murat C."/>
            <person name="Riley R."/>
            <person name="Ohm R."/>
            <person name="Sun H."/>
            <person name="Tunlid A."/>
            <person name="Henrissat B."/>
            <person name="Grigoriev I.V."/>
            <person name="Hibbett D.S."/>
            <person name="Martin F."/>
        </authorList>
    </citation>
    <scope>NUCLEOTIDE SEQUENCE [LARGE SCALE GENOMIC DNA]</scope>
    <source>
        <strain evidence="2">Ve08.2h10</strain>
    </source>
</reference>
<evidence type="ECO:0000313" key="2">
    <source>
        <dbReference type="Proteomes" id="UP000054538"/>
    </source>
</evidence>
<evidence type="ECO:0000313" key="1">
    <source>
        <dbReference type="EMBL" id="KIK78006.1"/>
    </source>
</evidence>
<gene>
    <name evidence="1" type="ORF">PAXRUDRAFT_17123</name>
</gene>
<protein>
    <submittedName>
        <fullName evidence="1">Uncharacterized protein</fullName>
    </submittedName>
</protein>
<dbReference type="HOGENOM" id="CLU_1938828_0_0_1"/>
<dbReference type="OrthoDB" id="1607513at2759"/>
<dbReference type="Proteomes" id="UP000054538">
    <property type="component" value="Unassembled WGS sequence"/>
</dbReference>
<name>A0A0D0D3A8_9AGAM</name>
<dbReference type="EMBL" id="KN826747">
    <property type="protein sequence ID" value="KIK78006.1"/>
    <property type="molecule type" value="Genomic_DNA"/>
</dbReference>
<keyword evidence="2" id="KW-1185">Reference proteome</keyword>
<accession>A0A0D0D3A8</accession>
<dbReference type="InParanoid" id="A0A0D0D3A8"/>
<organism evidence="1 2">
    <name type="scientific">Paxillus rubicundulus Ve08.2h10</name>
    <dbReference type="NCBI Taxonomy" id="930991"/>
    <lineage>
        <taxon>Eukaryota</taxon>
        <taxon>Fungi</taxon>
        <taxon>Dikarya</taxon>
        <taxon>Basidiomycota</taxon>
        <taxon>Agaricomycotina</taxon>
        <taxon>Agaricomycetes</taxon>
        <taxon>Agaricomycetidae</taxon>
        <taxon>Boletales</taxon>
        <taxon>Paxilineae</taxon>
        <taxon>Paxillaceae</taxon>
        <taxon>Paxillus</taxon>
    </lineage>
</organism>
<sequence>MSTAKEATLSFVYVIFKGLQDDLKKNLAELPNDTPQHVRNALTHTHRKLSDYYYKYDQSPLYVWAAILDPRMNYSGLRTDAGDDQASKEHIDSCLQRLKFHYNTFCVPHPHVAPNSSTTTSTPIPLVPLM</sequence>
<proteinExistence type="predicted"/>